<gene>
    <name evidence="5" type="primary">ytpR</name>
    <name evidence="5" type="ORF">ACEN34_00305</name>
</gene>
<dbReference type="Pfam" id="PF01588">
    <property type="entry name" value="tRNA_bind"/>
    <property type="match status" value="1"/>
</dbReference>
<evidence type="ECO:0000259" key="4">
    <source>
        <dbReference type="PROSITE" id="PS50886"/>
    </source>
</evidence>
<evidence type="ECO:0000256" key="2">
    <source>
        <dbReference type="ARBA" id="ARBA00022884"/>
    </source>
</evidence>
<dbReference type="InterPro" id="IPR002547">
    <property type="entry name" value="tRNA-bd_dom"/>
</dbReference>
<dbReference type="NCBIfam" id="NF045760">
    <property type="entry name" value="YtpR"/>
    <property type="match status" value="1"/>
</dbReference>
<dbReference type="RefSeq" id="WP_125548652.1">
    <property type="nucleotide sequence ID" value="NZ_JBGQPK010000001.1"/>
</dbReference>
<evidence type="ECO:0000256" key="3">
    <source>
        <dbReference type="PROSITE-ProRule" id="PRU00209"/>
    </source>
</evidence>
<evidence type="ECO:0000256" key="1">
    <source>
        <dbReference type="ARBA" id="ARBA00022555"/>
    </source>
</evidence>
<keyword evidence="2 3" id="KW-0694">RNA-binding</keyword>
<dbReference type="Gene3D" id="3.30.1940.10">
    <property type="entry name" value="YtpR-like"/>
    <property type="match status" value="1"/>
</dbReference>
<dbReference type="InterPro" id="IPR037154">
    <property type="entry name" value="YtpR-like_sf"/>
</dbReference>
<reference evidence="5 6" key="1">
    <citation type="submission" date="2024-08" db="EMBL/GenBank/DDBJ databases">
        <authorList>
            <person name="Arias E."/>
        </authorList>
    </citation>
    <scope>NUCLEOTIDE SEQUENCE [LARGE SCALE GENOMIC DNA]</scope>
    <source>
        <strain evidence="5 6">FAM 25317</strain>
    </source>
</reference>
<organism evidence="5 6">
    <name type="scientific">Loigolactobacillus zhaoyuanensis</name>
    <dbReference type="NCBI Taxonomy" id="2486017"/>
    <lineage>
        <taxon>Bacteria</taxon>
        <taxon>Bacillati</taxon>
        <taxon>Bacillota</taxon>
        <taxon>Bacilli</taxon>
        <taxon>Lactobacillales</taxon>
        <taxon>Lactobacillaceae</taxon>
        <taxon>Loigolactobacillus</taxon>
    </lineage>
</organism>
<dbReference type="InterPro" id="IPR012340">
    <property type="entry name" value="NA-bd_OB-fold"/>
</dbReference>
<evidence type="ECO:0000313" key="6">
    <source>
        <dbReference type="Proteomes" id="UP001625389"/>
    </source>
</evidence>
<name>A0ABW8UB53_9LACO</name>
<sequence length="221" mass="23306">MLISSLNAAAFADTLILLVAPDTANPQATEQAGDVVRIYDTVTAQPLGFNIFHVSQYLPELTGNGQVFLTETQVERLNQLLTQVGFTAELAADLSPKFVIGYVKSAEAHPDSDHLQVTQVEVDHEQTLQIVCGAPNVAQGQKVVVAKIGAMMPNGQIIWPGALRGVTSDGMISAARELALPNAPKQHGILVMPADIPAGTPFDFDQAAAVVAAQNADKASI</sequence>
<dbReference type="InterPro" id="IPR027855">
    <property type="entry name" value="DUF4479"/>
</dbReference>
<feature type="domain" description="TRNA-binding" evidence="4">
    <location>
        <begin position="92"/>
        <end position="203"/>
    </location>
</feature>
<keyword evidence="6" id="KW-1185">Reference proteome</keyword>
<dbReference type="SUPFAM" id="SSF50249">
    <property type="entry name" value="Nucleic acid-binding proteins"/>
    <property type="match status" value="1"/>
</dbReference>
<proteinExistence type="predicted"/>
<dbReference type="InterPro" id="IPR033714">
    <property type="entry name" value="tRNA_bind_bactPheRS"/>
</dbReference>
<accession>A0ABW8UB53</accession>
<comment type="caution">
    <text evidence="5">The sequence shown here is derived from an EMBL/GenBank/DDBJ whole genome shotgun (WGS) entry which is preliminary data.</text>
</comment>
<keyword evidence="1 3" id="KW-0820">tRNA-binding</keyword>
<evidence type="ECO:0000313" key="5">
    <source>
        <dbReference type="EMBL" id="MFL2028062.1"/>
    </source>
</evidence>
<dbReference type="EMBL" id="JBGQPK010000001">
    <property type="protein sequence ID" value="MFL2028062.1"/>
    <property type="molecule type" value="Genomic_DNA"/>
</dbReference>
<protein>
    <submittedName>
        <fullName evidence="5">YtpR family tRNA-binding protein</fullName>
    </submittedName>
</protein>
<dbReference type="Pfam" id="PF14794">
    <property type="entry name" value="DUF4479"/>
    <property type="match status" value="1"/>
</dbReference>
<dbReference type="Gene3D" id="2.40.50.140">
    <property type="entry name" value="Nucleic acid-binding proteins"/>
    <property type="match status" value="1"/>
</dbReference>
<dbReference type="CDD" id="cd02796">
    <property type="entry name" value="tRNA_bind_bactPheRS"/>
    <property type="match status" value="1"/>
</dbReference>
<dbReference type="PROSITE" id="PS50886">
    <property type="entry name" value="TRBD"/>
    <property type="match status" value="1"/>
</dbReference>
<dbReference type="Proteomes" id="UP001625389">
    <property type="component" value="Unassembled WGS sequence"/>
</dbReference>